<evidence type="ECO:0000256" key="12">
    <source>
        <dbReference type="PIRSR" id="PIRSR015919-1"/>
    </source>
</evidence>
<dbReference type="Pfam" id="PF07975">
    <property type="entry name" value="C1_4"/>
    <property type="match status" value="1"/>
</dbReference>
<feature type="compositionally biased region" description="Basic residues" evidence="13">
    <location>
        <begin position="20"/>
        <end position="29"/>
    </location>
</feature>
<dbReference type="PIRSF" id="PIRSF015919">
    <property type="entry name" value="TFIIH_SSL1"/>
    <property type="match status" value="1"/>
</dbReference>
<dbReference type="EMBL" id="NDIQ01000022">
    <property type="protein sequence ID" value="PRT56962.1"/>
    <property type="molecule type" value="Genomic_DNA"/>
</dbReference>
<evidence type="ECO:0000256" key="13">
    <source>
        <dbReference type="SAM" id="MobiDB-lite"/>
    </source>
</evidence>
<dbReference type="GeneID" id="36518330"/>
<dbReference type="NCBIfam" id="TIGR00622">
    <property type="entry name" value="ssl1"/>
    <property type="match status" value="1"/>
</dbReference>
<evidence type="ECO:0000256" key="1">
    <source>
        <dbReference type="ARBA" id="ARBA00004123"/>
    </source>
</evidence>
<dbReference type="RefSeq" id="XP_024666907.1">
    <property type="nucleotide sequence ID" value="XM_024811139.1"/>
</dbReference>
<dbReference type="FunFam" id="3.40.50.410:FF:000015">
    <property type="entry name" value="General transcription factor IIH subunit 2"/>
    <property type="match status" value="1"/>
</dbReference>
<dbReference type="GO" id="GO:0006289">
    <property type="term" value="P:nucleotide-excision repair"/>
    <property type="evidence" value="ECO:0007669"/>
    <property type="project" value="UniProtKB-UniRule"/>
</dbReference>
<dbReference type="InterPro" id="IPR004595">
    <property type="entry name" value="TFIIH_C1-like_dom"/>
</dbReference>
<dbReference type="GO" id="GO:0000439">
    <property type="term" value="C:transcription factor TFIIH core complex"/>
    <property type="evidence" value="ECO:0007669"/>
    <property type="project" value="UniProtKB-UniRule"/>
</dbReference>
<evidence type="ECO:0000256" key="2">
    <source>
        <dbReference type="ARBA" id="ARBA00006092"/>
    </source>
</evidence>
<evidence type="ECO:0000256" key="3">
    <source>
        <dbReference type="ARBA" id="ARBA00022723"/>
    </source>
</evidence>
<accession>A0A2T0FPP7</accession>
<evidence type="ECO:0000259" key="14">
    <source>
        <dbReference type="PROSITE" id="PS50234"/>
    </source>
</evidence>
<dbReference type="InterPro" id="IPR007198">
    <property type="entry name" value="Ssl1-like"/>
</dbReference>
<dbReference type="AlphaFoldDB" id="A0A2T0FPP7"/>
<dbReference type="STRING" id="45607.A0A2T0FPP7"/>
<comment type="function">
    <text evidence="11">Component of the general transcription and DNA repair factor IIH (TFIIH) core complex, which is involved in general and transcription-coupled nucleotide excision repair (NER) of damaged DNA and, when complexed to TFIIK, in RNA transcription by RNA polymerase II.</text>
</comment>
<proteinExistence type="inferred from homology"/>
<comment type="similarity">
    <text evidence="2 11">Belongs to the GTF2H2 family.</text>
</comment>
<dbReference type="SMART" id="SM01047">
    <property type="entry name" value="C1_4"/>
    <property type="match status" value="1"/>
</dbReference>
<keyword evidence="9" id="KW-0234">DNA repair</keyword>
<dbReference type="PANTHER" id="PTHR12695">
    <property type="entry name" value="GENERAL TRANSCRIPTION FACTOR IIH SUBUNIT 2"/>
    <property type="match status" value="1"/>
</dbReference>
<evidence type="ECO:0000256" key="9">
    <source>
        <dbReference type="ARBA" id="ARBA00023204"/>
    </source>
</evidence>
<dbReference type="InterPro" id="IPR013087">
    <property type="entry name" value="Znf_C2H2_type"/>
</dbReference>
<keyword evidence="4" id="KW-0227">DNA damage</keyword>
<evidence type="ECO:0000256" key="10">
    <source>
        <dbReference type="ARBA" id="ARBA00023242"/>
    </source>
</evidence>
<feature type="domain" description="VWFA" evidence="14">
    <location>
        <begin position="96"/>
        <end position="284"/>
    </location>
</feature>
<evidence type="ECO:0000256" key="11">
    <source>
        <dbReference type="PIRNR" id="PIRNR015919"/>
    </source>
</evidence>
<dbReference type="InterPro" id="IPR036465">
    <property type="entry name" value="vWFA_dom_sf"/>
</dbReference>
<keyword evidence="3 11" id="KW-0479">Metal-binding</keyword>
<dbReference type="GO" id="GO:0008270">
    <property type="term" value="F:zinc ion binding"/>
    <property type="evidence" value="ECO:0007669"/>
    <property type="project" value="UniProtKB-UniRule"/>
</dbReference>
<evidence type="ECO:0000256" key="5">
    <source>
        <dbReference type="ARBA" id="ARBA00022771"/>
    </source>
</evidence>
<evidence type="ECO:0000313" key="15">
    <source>
        <dbReference type="EMBL" id="PRT56962.1"/>
    </source>
</evidence>
<comment type="caution">
    <text evidence="15">The sequence shown here is derived from an EMBL/GenBank/DDBJ whole genome shotgun (WGS) entry which is preliminary data.</text>
</comment>
<dbReference type="GO" id="GO:0005675">
    <property type="term" value="C:transcription factor TFIIH holo complex"/>
    <property type="evidence" value="ECO:0007669"/>
    <property type="project" value="UniProtKB-UniRule"/>
</dbReference>
<dbReference type="SUPFAM" id="SSF53300">
    <property type="entry name" value="vWA-like"/>
    <property type="match status" value="1"/>
</dbReference>
<dbReference type="PROSITE" id="PS00028">
    <property type="entry name" value="ZINC_FINGER_C2H2_1"/>
    <property type="match status" value="1"/>
</dbReference>
<dbReference type="InterPro" id="IPR013083">
    <property type="entry name" value="Znf_RING/FYVE/PHD"/>
</dbReference>
<evidence type="ECO:0000256" key="8">
    <source>
        <dbReference type="ARBA" id="ARBA00023163"/>
    </source>
</evidence>
<evidence type="ECO:0000256" key="7">
    <source>
        <dbReference type="ARBA" id="ARBA00023015"/>
    </source>
</evidence>
<protein>
    <recommendedName>
        <fullName evidence="11">General transcription and DNA repair factor IIH</fullName>
    </recommendedName>
</protein>
<dbReference type="GO" id="GO:0006357">
    <property type="term" value="P:regulation of transcription by RNA polymerase II"/>
    <property type="evidence" value="ECO:0007669"/>
    <property type="project" value="UniProtKB-UniRule"/>
</dbReference>
<keyword evidence="7 11" id="KW-0805">Transcription regulation</keyword>
<name>A0A2T0FPP7_9ASCO</name>
<dbReference type="InterPro" id="IPR012170">
    <property type="entry name" value="TFIIH_SSL1/p44"/>
</dbReference>
<keyword evidence="5" id="KW-0863">Zinc-finger</keyword>
<dbReference type="GO" id="GO:0006351">
    <property type="term" value="P:DNA-templated transcription"/>
    <property type="evidence" value="ECO:0007669"/>
    <property type="project" value="InterPro"/>
</dbReference>
<dbReference type="Pfam" id="PF04056">
    <property type="entry name" value="Ssl1"/>
    <property type="match status" value="1"/>
</dbReference>
<sequence>MDDSDDEYVDSYAVDSVQPRQRHPRRKRDGKSSGDAGADSQPQGYAWEDEYHRSWDVVQEDSGGSLAGVVAGMVEQAKRKRVLHDTRPVQRGIIRNIVLILDMSFAMADVDMRPNRLQVMINYAIEFVNEYFNQNPISQLAIVGMRDGIAVLVSPLDGNPNVHLDNLQALRKQYGSGVPSLQNALEMAKVILMHVPSHCTKEVLLIFGALMSSDPGDINKTISDLVLNKIRVRIIGLAAQVAVCQRLTAETNFGDKSMYNVVLNEAHFRDLFLESTTPLSINKLAARSQSACVEMGFASRVNEAKPSLCTCHGRLTKRSYTCPRCLAKVCSLPMVCPCCQLTLILSTHLARSYHHLFPLENFERKETNLEPSASCFGCMTPLDHAYACPKCHNSFCIDCDVYCHESLHNCPGCEAITT</sequence>
<dbReference type="SUPFAM" id="SSF57889">
    <property type="entry name" value="Cysteine-rich domain"/>
    <property type="match status" value="1"/>
</dbReference>
<dbReference type="PANTHER" id="PTHR12695:SF2">
    <property type="entry name" value="GENERAL TRANSCRIPTION FACTOR IIH SUBUNIT 2-RELATED"/>
    <property type="match status" value="1"/>
</dbReference>
<feature type="region of interest" description="Disordered" evidence="13">
    <location>
        <begin position="1"/>
        <end position="45"/>
    </location>
</feature>
<reference evidence="15 16" key="1">
    <citation type="submission" date="2017-04" db="EMBL/GenBank/DDBJ databases">
        <title>Genome sequencing of [Candida] sorbophila.</title>
        <authorList>
            <person name="Ahn J.O."/>
        </authorList>
    </citation>
    <scope>NUCLEOTIDE SEQUENCE [LARGE SCALE GENOMIC DNA]</scope>
    <source>
        <strain evidence="15 16">DS02</strain>
    </source>
</reference>
<dbReference type="Gene3D" id="3.30.40.10">
    <property type="entry name" value="Zinc/RING finger domain, C3HC4 (zinc finger)"/>
    <property type="match status" value="1"/>
</dbReference>
<feature type="zinc finger region" description="C4-type" evidence="12">
    <location>
        <begin position="322"/>
        <end position="339"/>
    </location>
</feature>
<keyword evidence="16" id="KW-1185">Reference proteome</keyword>
<evidence type="ECO:0000256" key="6">
    <source>
        <dbReference type="ARBA" id="ARBA00022833"/>
    </source>
</evidence>
<gene>
    <name evidence="15" type="ORF">B9G98_04582</name>
</gene>
<comment type="subcellular location">
    <subcellularLocation>
        <location evidence="1 11">Nucleus</location>
    </subcellularLocation>
</comment>
<dbReference type="PROSITE" id="PS50234">
    <property type="entry name" value="VWFA"/>
    <property type="match status" value="1"/>
</dbReference>
<keyword evidence="8 11" id="KW-0804">Transcription</keyword>
<dbReference type="Gene3D" id="3.40.50.410">
    <property type="entry name" value="von Willebrand factor, type A domain"/>
    <property type="match status" value="1"/>
</dbReference>
<dbReference type="InterPro" id="IPR002035">
    <property type="entry name" value="VWF_A"/>
</dbReference>
<dbReference type="SMART" id="SM00327">
    <property type="entry name" value="VWA"/>
    <property type="match status" value="1"/>
</dbReference>
<dbReference type="InterPro" id="IPR046349">
    <property type="entry name" value="C1-like_sf"/>
</dbReference>
<evidence type="ECO:0000256" key="4">
    <source>
        <dbReference type="ARBA" id="ARBA00022763"/>
    </source>
</evidence>
<evidence type="ECO:0000313" key="16">
    <source>
        <dbReference type="Proteomes" id="UP000238350"/>
    </source>
</evidence>
<keyword evidence="10 11" id="KW-0539">Nucleus</keyword>
<dbReference type="Proteomes" id="UP000238350">
    <property type="component" value="Unassembled WGS sequence"/>
</dbReference>
<dbReference type="OrthoDB" id="284275at2759"/>
<keyword evidence="6 11" id="KW-0862">Zinc</keyword>
<organism evidence="15 16">
    <name type="scientific">Wickerhamiella sorbophila</name>
    <dbReference type="NCBI Taxonomy" id="45607"/>
    <lineage>
        <taxon>Eukaryota</taxon>
        <taxon>Fungi</taxon>
        <taxon>Dikarya</taxon>
        <taxon>Ascomycota</taxon>
        <taxon>Saccharomycotina</taxon>
        <taxon>Dipodascomycetes</taxon>
        <taxon>Dipodascales</taxon>
        <taxon>Trichomonascaceae</taxon>
        <taxon>Wickerhamiella</taxon>
    </lineage>
</organism>